<dbReference type="CDD" id="cd01834">
    <property type="entry name" value="SGNH_hydrolase_like_2"/>
    <property type="match status" value="1"/>
</dbReference>
<name>A0A5C6EM27_9BACT</name>
<evidence type="ECO:0000313" key="2">
    <source>
        <dbReference type="EMBL" id="TWU50803.1"/>
    </source>
</evidence>
<keyword evidence="3" id="KW-1185">Reference proteome</keyword>
<dbReference type="PANTHER" id="PTHR30383">
    <property type="entry name" value="THIOESTERASE 1/PROTEASE 1/LYSOPHOSPHOLIPASE L1"/>
    <property type="match status" value="1"/>
</dbReference>
<gene>
    <name evidence="2" type="ORF">Poly51_40960</name>
</gene>
<dbReference type="RefSeq" id="WP_146459490.1">
    <property type="nucleotide sequence ID" value="NZ_SJPW01000005.1"/>
</dbReference>
<dbReference type="InterPro" id="IPR036514">
    <property type="entry name" value="SGNH_hydro_sf"/>
</dbReference>
<dbReference type="SUPFAM" id="SSF52266">
    <property type="entry name" value="SGNH hydrolase"/>
    <property type="match status" value="1"/>
</dbReference>
<dbReference type="InterPro" id="IPR051532">
    <property type="entry name" value="Ester_Hydrolysis_Enzymes"/>
</dbReference>
<dbReference type="Proteomes" id="UP000318288">
    <property type="component" value="Unassembled WGS sequence"/>
</dbReference>
<evidence type="ECO:0000313" key="3">
    <source>
        <dbReference type="Proteomes" id="UP000318288"/>
    </source>
</evidence>
<dbReference type="Gene3D" id="3.40.50.1110">
    <property type="entry name" value="SGNH hydrolase"/>
    <property type="match status" value="1"/>
</dbReference>
<organism evidence="2 3">
    <name type="scientific">Rubripirellula tenax</name>
    <dbReference type="NCBI Taxonomy" id="2528015"/>
    <lineage>
        <taxon>Bacteria</taxon>
        <taxon>Pseudomonadati</taxon>
        <taxon>Planctomycetota</taxon>
        <taxon>Planctomycetia</taxon>
        <taxon>Pirellulales</taxon>
        <taxon>Pirellulaceae</taxon>
        <taxon>Rubripirellula</taxon>
    </lineage>
</organism>
<keyword evidence="2" id="KW-0378">Hydrolase</keyword>
<sequence length="300" mass="32854">MRSVLSGLACLFATFAVGDEPAFPLTAKRIVFLGDSITYAGHYVDVIDATVVANGYGPEIINLGLSSETCSGLTEPDHPFPRPNVQTRLDRALSVLKPDVVVACYGMNDGIYHPFSEERFAIYKKGVNDLIDKVTASGAKLVLMTPPPFDPVPIQGTGKLVPIDAIQFGWKTVYENYDREVIKKYGDWVKQQSDRVAMVIDLHAPVTSYLEANRAVDPRYTLSADGVHITNEGHRILADAILDAWGLSDRKTADEEDVKKTAARQAIMKAAWLTEVGHDRPGINAGLPIDEAKQETSEIK</sequence>
<protein>
    <submittedName>
        <fullName evidence="2">GDSL-like Lipase/Acylhydrolase</fullName>
    </submittedName>
</protein>
<proteinExistence type="predicted"/>
<comment type="caution">
    <text evidence="2">The sequence shown here is derived from an EMBL/GenBank/DDBJ whole genome shotgun (WGS) entry which is preliminary data.</text>
</comment>
<reference evidence="2 3" key="1">
    <citation type="submission" date="2019-02" db="EMBL/GenBank/DDBJ databases">
        <title>Deep-cultivation of Planctomycetes and their phenomic and genomic characterization uncovers novel biology.</title>
        <authorList>
            <person name="Wiegand S."/>
            <person name="Jogler M."/>
            <person name="Boedeker C."/>
            <person name="Pinto D."/>
            <person name="Vollmers J."/>
            <person name="Rivas-Marin E."/>
            <person name="Kohn T."/>
            <person name="Peeters S.H."/>
            <person name="Heuer A."/>
            <person name="Rast P."/>
            <person name="Oberbeckmann S."/>
            <person name="Bunk B."/>
            <person name="Jeske O."/>
            <person name="Meyerdierks A."/>
            <person name="Storesund J.E."/>
            <person name="Kallscheuer N."/>
            <person name="Luecker S."/>
            <person name="Lage O.M."/>
            <person name="Pohl T."/>
            <person name="Merkel B.J."/>
            <person name="Hornburger P."/>
            <person name="Mueller R.-W."/>
            <person name="Bruemmer F."/>
            <person name="Labrenz M."/>
            <person name="Spormann A.M."/>
            <person name="Op Den Camp H."/>
            <person name="Overmann J."/>
            <person name="Amann R."/>
            <person name="Jetten M.S.M."/>
            <person name="Mascher T."/>
            <person name="Medema M.H."/>
            <person name="Devos D.P."/>
            <person name="Kaster A.-K."/>
            <person name="Ovreas L."/>
            <person name="Rohde M."/>
            <person name="Galperin M.Y."/>
            <person name="Jogler C."/>
        </authorList>
    </citation>
    <scope>NUCLEOTIDE SEQUENCE [LARGE SCALE GENOMIC DNA]</scope>
    <source>
        <strain evidence="2 3">Poly51</strain>
    </source>
</reference>
<dbReference type="PANTHER" id="PTHR30383:SF5">
    <property type="entry name" value="SGNH HYDROLASE-TYPE ESTERASE DOMAIN-CONTAINING PROTEIN"/>
    <property type="match status" value="1"/>
</dbReference>
<dbReference type="Pfam" id="PF13472">
    <property type="entry name" value="Lipase_GDSL_2"/>
    <property type="match status" value="1"/>
</dbReference>
<accession>A0A5C6EM27</accession>
<dbReference type="AlphaFoldDB" id="A0A5C6EM27"/>
<dbReference type="EMBL" id="SJPW01000005">
    <property type="protein sequence ID" value="TWU50803.1"/>
    <property type="molecule type" value="Genomic_DNA"/>
</dbReference>
<dbReference type="GO" id="GO:0004622">
    <property type="term" value="F:phosphatidylcholine lysophospholipase activity"/>
    <property type="evidence" value="ECO:0007669"/>
    <property type="project" value="TreeGrafter"/>
</dbReference>
<feature type="domain" description="SGNH hydrolase-type esterase" evidence="1">
    <location>
        <begin position="32"/>
        <end position="236"/>
    </location>
</feature>
<dbReference type="OrthoDB" id="2513075at2"/>
<evidence type="ECO:0000259" key="1">
    <source>
        <dbReference type="Pfam" id="PF13472"/>
    </source>
</evidence>
<dbReference type="InterPro" id="IPR013830">
    <property type="entry name" value="SGNH_hydro"/>
</dbReference>